<dbReference type="EMBL" id="FCOE02000019">
    <property type="protein sequence ID" value="SAK80112.1"/>
    <property type="molecule type" value="Genomic_DNA"/>
</dbReference>
<keyword evidence="2" id="KW-1185">Reference proteome</keyword>
<reference evidence="1" key="1">
    <citation type="submission" date="2016-01" db="EMBL/GenBank/DDBJ databases">
        <authorList>
            <person name="Peeters C."/>
        </authorList>
    </citation>
    <scope>NUCLEOTIDE SEQUENCE [LARGE SCALE GENOMIC DNA]</scope>
    <source>
        <strain evidence="1">LMG 29323</strain>
    </source>
</reference>
<proteinExistence type="predicted"/>
<gene>
    <name evidence="1" type="ORF">AWB80_05012</name>
</gene>
<accession>A0A158CCV0</accession>
<name>A0A158CCV0_9BURK</name>
<dbReference type="AlphaFoldDB" id="A0A158CCV0"/>
<evidence type="ECO:0000313" key="1">
    <source>
        <dbReference type="EMBL" id="SAK80112.1"/>
    </source>
</evidence>
<protein>
    <submittedName>
        <fullName evidence="1">Uncharacterized protein</fullName>
    </submittedName>
</protein>
<evidence type="ECO:0000313" key="2">
    <source>
        <dbReference type="Proteomes" id="UP000054911"/>
    </source>
</evidence>
<comment type="caution">
    <text evidence="1">The sequence shown here is derived from an EMBL/GenBank/DDBJ whole genome shotgun (WGS) entry which is preliminary data.</text>
</comment>
<organism evidence="1 2">
    <name type="scientific">Caballeronia pedi</name>
    <dbReference type="NCBI Taxonomy" id="1777141"/>
    <lineage>
        <taxon>Bacteria</taxon>
        <taxon>Pseudomonadati</taxon>
        <taxon>Pseudomonadota</taxon>
        <taxon>Betaproteobacteria</taxon>
        <taxon>Burkholderiales</taxon>
        <taxon>Burkholderiaceae</taxon>
        <taxon>Caballeronia</taxon>
    </lineage>
</organism>
<sequence>MKSLLIVADDLSGAADCAKRVNARDEARASSKTREATQ</sequence>
<dbReference type="Proteomes" id="UP000054911">
    <property type="component" value="Unassembled WGS sequence"/>
</dbReference>